<gene>
    <name evidence="7" type="ORF">GM655_20695</name>
</gene>
<dbReference type="CDD" id="cd00130">
    <property type="entry name" value="PAS"/>
    <property type="match status" value="1"/>
</dbReference>
<reference evidence="7 8" key="1">
    <citation type="submission" date="2019-11" db="EMBL/GenBank/DDBJ databases">
        <title>Type strains purchased from KCTC, JCM and DSMZ.</title>
        <authorList>
            <person name="Lu H."/>
        </authorList>
    </citation>
    <scope>NUCLEOTIDE SEQUENCE [LARGE SCALE GENOMIC DNA]</scope>
    <source>
        <strain evidence="7 8">DSM 103461</strain>
    </source>
</reference>
<evidence type="ECO:0000259" key="6">
    <source>
        <dbReference type="PROSITE" id="PS50112"/>
    </source>
</evidence>
<feature type="transmembrane region" description="Helical" evidence="5">
    <location>
        <begin position="27"/>
        <end position="46"/>
    </location>
</feature>
<dbReference type="InterPro" id="IPR000014">
    <property type="entry name" value="PAS"/>
</dbReference>
<evidence type="ECO:0000256" key="2">
    <source>
        <dbReference type="ARBA" id="ARBA00022692"/>
    </source>
</evidence>
<name>A0ABW9SSS9_9BURK</name>
<dbReference type="Gene3D" id="3.30.450.20">
    <property type="entry name" value="PAS domain"/>
    <property type="match status" value="1"/>
</dbReference>
<evidence type="ECO:0000313" key="8">
    <source>
        <dbReference type="Proteomes" id="UP000735592"/>
    </source>
</evidence>
<dbReference type="PROSITE" id="PS50112">
    <property type="entry name" value="PAS"/>
    <property type="match status" value="1"/>
</dbReference>
<dbReference type="EMBL" id="WNKW01000008">
    <property type="protein sequence ID" value="MTW35223.1"/>
    <property type="molecule type" value="Genomic_DNA"/>
</dbReference>
<sequence length="458" mass="51010">MYAFRERLARASEKIAQRWHVLKPNRAAAVAILLGLTVTLAGWQWMRVQERKDEYAQLQNSTERIQSAIQQRLDNYQLILRGAAAYRQAYLAMNDADWRRYTDGLKLSQTQPELVALEFSATAADTLVASDPRYAAWIKARDSGQPSMSAPLAPNALPEAGKGLLVALYLPVYRHDLELQSIEQRRTALQGSMVALVRLDVLLNRLLVRAYPDASVQLYSGVLADPQRQVYGTRKASSKELMATRQLSWGGSQWTMVVYSRAHGSFDGRSWQWLLFGLCVSVALTLLLNHQAIIRARADTVTRMMSRRLLRSQTELRAVLDAAPEGVLNLDSDGCVVSANQAAEHIFGVASGKLFGVKLEVRVPGFDRAQLDTLCSSVISTEGQMPMIRAEATGMRACGARFPLVLSLRRFELDGEAHYSLMLRDVSDEKMAEVMMQQSLRDLAAVRETRAIALSPGQ</sequence>
<evidence type="ECO:0000256" key="1">
    <source>
        <dbReference type="ARBA" id="ARBA00004370"/>
    </source>
</evidence>
<accession>A0ABW9SSS9</accession>
<dbReference type="Pfam" id="PF03924">
    <property type="entry name" value="CHASE"/>
    <property type="match status" value="1"/>
</dbReference>
<comment type="caution">
    <text evidence="7">The sequence shown here is derived from an EMBL/GenBank/DDBJ whole genome shotgun (WGS) entry which is preliminary data.</text>
</comment>
<dbReference type="Pfam" id="PF13188">
    <property type="entry name" value="PAS_8"/>
    <property type="match status" value="1"/>
</dbReference>
<dbReference type="InterPro" id="IPR042240">
    <property type="entry name" value="CHASE_sf"/>
</dbReference>
<protein>
    <submittedName>
        <fullName evidence="7">PAS domain S-box protein</fullName>
    </submittedName>
</protein>
<feature type="domain" description="PAS" evidence="6">
    <location>
        <begin position="312"/>
        <end position="356"/>
    </location>
</feature>
<evidence type="ECO:0000256" key="3">
    <source>
        <dbReference type="ARBA" id="ARBA00022989"/>
    </source>
</evidence>
<evidence type="ECO:0000256" key="5">
    <source>
        <dbReference type="SAM" id="Phobius"/>
    </source>
</evidence>
<dbReference type="Proteomes" id="UP000735592">
    <property type="component" value="Unassembled WGS sequence"/>
</dbReference>
<keyword evidence="2 5" id="KW-0812">Transmembrane</keyword>
<keyword evidence="4 5" id="KW-0472">Membrane</keyword>
<comment type="subcellular location">
    <subcellularLocation>
        <location evidence="1">Membrane</location>
    </subcellularLocation>
</comment>
<dbReference type="NCBIfam" id="TIGR00229">
    <property type="entry name" value="sensory_box"/>
    <property type="match status" value="1"/>
</dbReference>
<dbReference type="RefSeq" id="WP_155436565.1">
    <property type="nucleotide sequence ID" value="NZ_JBHLXK010000007.1"/>
</dbReference>
<keyword evidence="8" id="KW-1185">Reference proteome</keyword>
<dbReference type="InterPro" id="IPR035965">
    <property type="entry name" value="PAS-like_dom_sf"/>
</dbReference>
<dbReference type="Gene3D" id="3.30.450.350">
    <property type="entry name" value="CHASE domain"/>
    <property type="match status" value="1"/>
</dbReference>
<dbReference type="SUPFAM" id="SSF55785">
    <property type="entry name" value="PYP-like sensor domain (PAS domain)"/>
    <property type="match status" value="1"/>
</dbReference>
<proteinExistence type="predicted"/>
<organism evidence="7 8">
    <name type="scientific">Pseudoduganella danionis</name>
    <dbReference type="NCBI Taxonomy" id="1890295"/>
    <lineage>
        <taxon>Bacteria</taxon>
        <taxon>Pseudomonadati</taxon>
        <taxon>Pseudomonadota</taxon>
        <taxon>Betaproteobacteria</taxon>
        <taxon>Burkholderiales</taxon>
        <taxon>Oxalobacteraceae</taxon>
        <taxon>Telluria group</taxon>
        <taxon>Pseudoduganella</taxon>
    </lineage>
</organism>
<dbReference type="SMART" id="SM01079">
    <property type="entry name" value="CHASE"/>
    <property type="match status" value="1"/>
</dbReference>
<evidence type="ECO:0000313" key="7">
    <source>
        <dbReference type="EMBL" id="MTW35223.1"/>
    </source>
</evidence>
<dbReference type="SMART" id="SM00091">
    <property type="entry name" value="PAS"/>
    <property type="match status" value="1"/>
</dbReference>
<keyword evidence="3 5" id="KW-1133">Transmembrane helix</keyword>
<evidence type="ECO:0000256" key="4">
    <source>
        <dbReference type="ARBA" id="ARBA00023136"/>
    </source>
</evidence>
<dbReference type="InterPro" id="IPR006189">
    <property type="entry name" value="CHASE_dom"/>
</dbReference>